<dbReference type="AlphaFoldDB" id="A0A3B1DEQ9"/>
<evidence type="ECO:0000313" key="1">
    <source>
        <dbReference type="EMBL" id="VAX37341.1"/>
    </source>
</evidence>
<dbReference type="EMBL" id="UOGL01000114">
    <property type="protein sequence ID" value="VAX37341.1"/>
    <property type="molecule type" value="Genomic_DNA"/>
</dbReference>
<sequence length="72" mass="8374">MPNWLTKTFQAMSQVMEPEPVPFEITCSCEELFAGERTRHSQIIQCRTCGERLFLLPTNVYPEPKQRSANKK</sequence>
<name>A0A3B1DEQ9_9ZZZZ</name>
<feature type="non-terminal residue" evidence="1">
    <location>
        <position position="72"/>
    </location>
</feature>
<gene>
    <name evidence="1" type="ORF">MNBD_PLANCTO02-1519</name>
</gene>
<accession>A0A3B1DEQ9</accession>
<protein>
    <submittedName>
        <fullName evidence="1">Uncharacterized protein</fullName>
    </submittedName>
</protein>
<organism evidence="1">
    <name type="scientific">hydrothermal vent metagenome</name>
    <dbReference type="NCBI Taxonomy" id="652676"/>
    <lineage>
        <taxon>unclassified sequences</taxon>
        <taxon>metagenomes</taxon>
        <taxon>ecological metagenomes</taxon>
    </lineage>
</organism>
<proteinExistence type="predicted"/>
<reference evidence="1" key="1">
    <citation type="submission" date="2018-06" db="EMBL/GenBank/DDBJ databases">
        <authorList>
            <person name="Zhirakovskaya E."/>
        </authorList>
    </citation>
    <scope>NUCLEOTIDE SEQUENCE</scope>
</reference>